<dbReference type="PANTHER" id="PTHR43252">
    <property type="entry name" value="TRANSCRIPTIONAL REGULATOR YQJI"/>
    <property type="match status" value="1"/>
</dbReference>
<keyword evidence="3" id="KW-1185">Reference proteome</keyword>
<proteinExistence type="predicted"/>
<dbReference type="Proteomes" id="UP001501821">
    <property type="component" value="Unassembled WGS sequence"/>
</dbReference>
<dbReference type="InterPro" id="IPR036388">
    <property type="entry name" value="WH-like_DNA-bd_sf"/>
</dbReference>
<protein>
    <submittedName>
        <fullName evidence="2">PadR family transcriptional regulator</fullName>
    </submittedName>
</protein>
<dbReference type="InterPro" id="IPR005149">
    <property type="entry name" value="Tscrpt_reg_PadR_N"/>
</dbReference>
<dbReference type="InterPro" id="IPR036390">
    <property type="entry name" value="WH_DNA-bd_sf"/>
</dbReference>
<comment type="caution">
    <text evidence="2">The sequence shown here is derived from an EMBL/GenBank/DDBJ whole genome shotgun (WGS) entry which is preliminary data.</text>
</comment>
<evidence type="ECO:0000259" key="1">
    <source>
        <dbReference type="Pfam" id="PF03551"/>
    </source>
</evidence>
<reference evidence="3" key="1">
    <citation type="journal article" date="2019" name="Int. J. Syst. Evol. Microbiol.">
        <title>The Global Catalogue of Microorganisms (GCM) 10K type strain sequencing project: providing services to taxonomists for standard genome sequencing and annotation.</title>
        <authorList>
            <consortium name="The Broad Institute Genomics Platform"/>
            <consortium name="The Broad Institute Genome Sequencing Center for Infectious Disease"/>
            <person name="Wu L."/>
            <person name="Ma J."/>
        </authorList>
    </citation>
    <scope>NUCLEOTIDE SEQUENCE [LARGE SCALE GENOMIC DNA]</scope>
    <source>
        <strain evidence="3">JCM 16953</strain>
    </source>
</reference>
<name>A0ABP7IJB7_9ACTN</name>
<evidence type="ECO:0000313" key="2">
    <source>
        <dbReference type="EMBL" id="GAA3819889.1"/>
    </source>
</evidence>
<accession>A0ABP7IJB7</accession>
<feature type="domain" description="Transcription regulator PadR N-terminal" evidence="1">
    <location>
        <begin position="96"/>
        <end position="159"/>
    </location>
</feature>
<dbReference type="RefSeq" id="WP_344775281.1">
    <property type="nucleotide sequence ID" value="NZ_BAABAH010000006.1"/>
</dbReference>
<dbReference type="SUPFAM" id="SSF46785">
    <property type="entry name" value="Winged helix' DNA-binding domain"/>
    <property type="match status" value="1"/>
</dbReference>
<evidence type="ECO:0000313" key="3">
    <source>
        <dbReference type="Proteomes" id="UP001501821"/>
    </source>
</evidence>
<dbReference type="Pfam" id="PF03551">
    <property type="entry name" value="PadR"/>
    <property type="match status" value="1"/>
</dbReference>
<sequence>MSHRFEKRMGPFWMAGSIPDCGPYDHDHRRQHRPGGPWAWATEGGGHGRPGPMGGPPPWLAGLFGMGRPESGRGPRVRRGDVRAAILDVLRAAAGREESVNGYQVIQQITDKSGGAWRPSPGSVYPTISQLEDEGLVESDDERGRRSLRLTEAGAAYCEENSAELEGVWAPFQESASDARPAHADFKAEIGQVMSAVWQIITTGSESQKDAAVEVLVDARRRLYGILADGPAPEDTEAAAE</sequence>
<dbReference type="EMBL" id="BAABAH010000006">
    <property type="protein sequence ID" value="GAA3819889.1"/>
    <property type="molecule type" value="Genomic_DNA"/>
</dbReference>
<dbReference type="Gene3D" id="1.10.10.10">
    <property type="entry name" value="Winged helix-like DNA-binding domain superfamily/Winged helix DNA-binding domain"/>
    <property type="match status" value="1"/>
</dbReference>
<organism evidence="2 3">
    <name type="scientific">Nocardioides panacisoli</name>
    <dbReference type="NCBI Taxonomy" id="627624"/>
    <lineage>
        <taxon>Bacteria</taxon>
        <taxon>Bacillati</taxon>
        <taxon>Actinomycetota</taxon>
        <taxon>Actinomycetes</taxon>
        <taxon>Propionibacteriales</taxon>
        <taxon>Nocardioidaceae</taxon>
        <taxon>Nocardioides</taxon>
    </lineage>
</organism>
<gene>
    <name evidence="2" type="ORF">GCM10022242_21980</name>
</gene>
<dbReference type="PANTHER" id="PTHR43252:SF2">
    <property type="entry name" value="TRANSCRIPTION REGULATOR, PADR-LIKE FAMILY"/>
    <property type="match status" value="1"/>
</dbReference>